<dbReference type="InterPro" id="IPR002701">
    <property type="entry name" value="CM_II_prokaryot"/>
</dbReference>
<dbReference type="AlphaFoldDB" id="A0A811PWA3"/>
<dbReference type="PROSITE" id="PS51169">
    <property type="entry name" value="CHORISMATE_MUT_3"/>
    <property type="match status" value="1"/>
</dbReference>
<name>A0A811PWA3_9POAL</name>
<keyword evidence="5" id="KW-0963">Cytoplasm</keyword>
<gene>
    <name evidence="10" type="ORF">NCGR_LOCUS32024</name>
</gene>
<dbReference type="GO" id="GO:0046417">
    <property type="term" value="P:chorismate metabolic process"/>
    <property type="evidence" value="ECO:0007669"/>
    <property type="project" value="InterPro"/>
</dbReference>
<dbReference type="GO" id="GO:0004106">
    <property type="term" value="F:chorismate mutase activity"/>
    <property type="evidence" value="ECO:0007669"/>
    <property type="project" value="UniProtKB-EC"/>
</dbReference>
<evidence type="ECO:0000313" key="10">
    <source>
        <dbReference type="EMBL" id="CAD6247848.1"/>
    </source>
</evidence>
<keyword evidence="11" id="KW-1185">Reference proteome</keyword>
<evidence type="ECO:0000256" key="8">
    <source>
        <dbReference type="ARBA" id="ARBA00023235"/>
    </source>
</evidence>
<keyword evidence="7" id="KW-0057">Aromatic amino acid biosynthesis</keyword>
<dbReference type="EC" id="5.4.99.5" evidence="4"/>
<comment type="pathway">
    <text evidence="3">Metabolic intermediate biosynthesis; prephenate biosynthesis; prephenate from chorismate: step 1/1.</text>
</comment>
<dbReference type="GO" id="GO:0008652">
    <property type="term" value="P:amino acid biosynthetic process"/>
    <property type="evidence" value="ECO:0007669"/>
    <property type="project" value="UniProtKB-KW"/>
</dbReference>
<dbReference type="GO" id="GO:0005737">
    <property type="term" value="C:cytoplasm"/>
    <property type="evidence" value="ECO:0007669"/>
    <property type="project" value="UniProtKB-SubCell"/>
</dbReference>
<comment type="catalytic activity">
    <reaction evidence="1">
        <text>chorismate = prephenate</text>
        <dbReference type="Rhea" id="RHEA:13897"/>
        <dbReference type="ChEBI" id="CHEBI:29748"/>
        <dbReference type="ChEBI" id="CHEBI:29934"/>
        <dbReference type="EC" id="5.4.99.5"/>
    </reaction>
</comment>
<dbReference type="PANTHER" id="PTHR21145">
    <property type="entry name" value="CHORISMATE MUTASE"/>
    <property type="match status" value="1"/>
</dbReference>
<evidence type="ECO:0000256" key="6">
    <source>
        <dbReference type="ARBA" id="ARBA00022605"/>
    </source>
</evidence>
<evidence type="ECO:0000256" key="7">
    <source>
        <dbReference type="ARBA" id="ARBA00023141"/>
    </source>
</evidence>
<dbReference type="Pfam" id="PF01817">
    <property type="entry name" value="CM_2"/>
    <property type="match status" value="1"/>
</dbReference>
<evidence type="ECO:0000256" key="2">
    <source>
        <dbReference type="ARBA" id="ARBA00004496"/>
    </source>
</evidence>
<dbReference type="InterPro" id="IPR036263">
    <property type="entry name" value="Chorismate_II_sf"/>
</dbReference>
<dbReference type="GO" id="GO:0009073">
    <property type="term" value="P:aromatic amino acid family biosynthetic process"/>
    <property type="evidence" value="ECO:0007669"/>
    <property type="project" value="UniProtKB-KW"/>
</dbReference>
<dbReference type="InterPro" id="IPR037039">
    <property type="entry name" value="CM_AroQ_sf_eucaryotic"/>
</dbReference>
<dbReference type="OrthoDB" id="191918at2759"/>
<dbReference type="NCBIfam" id="TIGR01802">
    <property type="entry name" value="CM_pl-yst"/>
    <property type="match status" value="1"/>
</dbReference>
<sequence>MDAAGGEQLSLAAVRDALVRLEDSVVFALIERARHPRNAPAYAPAAAGGGHSLVEFFVREAEALNAKASFFLFMRRLSKHLLKCLKMFLPKPNSTEGQRPLVAGHYQKPDDVPFFPQDLPSPLFPSKTSPKVLHPFASLVTVNDAIWKMYFDELLPLFTVDGDDGSYAQTVALDFACLQVLSQRIHIGKYVAEVKFKDAPQDYSRLIKAKDSNSLMDLLTFKAVEEKVKKRVEKKARTFGQNVILEDNATAGDSECKVDPKVLSKLYDQWVMPLTKDVEVEYLLRRLD</sequence>
<keyword evidence="8" id="KW-0413">Isomerase</keyword>
<dbReference type="InterPro" id="IPR008238">
    <property type="entry name" value="Chorismate_mutase_AroQ_euk"/>
</dbReference>
<evidence type="ECO:0000259" key="9">
    <source>
        <dbReference type="Pfam" id="PF01817"/>
    </source>
</evidence>
<accession>A0A811PWA3</accession>
<dbReference type="PANTHER" id="PTHR21145:SF12">
    <property type="entry name" value="CHORISMATE MUTASE"/>
    <property type="match status" value="1"/>
</dbReference>
<protein>
    <recommendedName>
        <fullName evidence="4">chorismate mutase</fullName>
        <ecNumber evidence="4">5.4.99.5</ecNumber>
    </recommendedName>
</protein>
<evidence type="ECO:0000256" key="1">
    <source>
        <dbReference type="ARBA" id="ARBA00000824"/>
    </source>
</evidence>
<comment type="subcellular location">
    <subcellularLocation>
        <location evidence="2">Cytoplasm</location>
    </subcellularLocation>
</comment>
<evidence type="ECO:0000256" key="5">
    <source>
        <dbReference type="ARBA" id="ARBA00022490"/>
    </source>
</evidence>
<evidence type="ECO:0000256" key="3">
    <source>
        <dbReference type="ARBA" id="ARBA00004817"/>
    </source>
</evidence>
<comment type="caution">
    <text evidence="10">The sequence shown here is derived from an EMBL/GenBank/DDBJ whole genome shotgun (WGS) entry which is preliminary data.</text>
</comment>
<organism evidence="10 11">
    <name type="scientific">Miscanthus lutarioriparius</name>
    <dbReference type="NCBI Taxonomy" id="422564"/>
    <lineage>
        <taxon>Eukaryota</taxon>
        <taxon>Viridiplantae</taxon>
        <taxon>Streptophyta</taxon>
        <taxon>Embryophyta</taxon>
        <taxon>Tracheophyta</taxon>
        <taxon>Spermatophyta</taxon>
        <taxon>Magnoliopsida</taxon>
        <taxon>Liliopsida</taxon>
        <taxon>Poales</taxon>
        <taxon>Poaceae</taxon>
        <taxon>PACMAD clade</taxon>
        <taxon>Panicoideae</taxon>
        <taxon>Andropogonodae</taxon>
        <taxon>Andropogoneae</taxon>
        <taxon>Saccharinae</taxon>
        <taxon>Miscanthus</taxon>
    </lineage>
</organism>
<dbReference type="UniPathway" id="UPA00120">
    <property type="reaction ID" value="UER00203"/>
</dbReference>
<dbReference type="SUPFAM" id="SSF48600">
    <property type="entry name" value="Chorismate mutase II"/>
    <property type="match status" value="2"/>
</dbReference>
<keyword evidence="6" id="KW-0028">Amino-acid biosynthesis</keyword>
<evidence type="ECO:0000313" key="11">
    <source>
        <dbReference type="Proteomes" id="UP000604825"/>
    </source>
</evidence>
<reference evidence="10" key="1">
    <citation type="submission" date="2020-10" db="EMBL/GenBank/DDBJ databases">
        <authorList>
            <person name="Han B."/>
            <person name="Lu T."/>
            <person name="Zhao Q."/>
            <person name="Huang X."/>
            <person name="Zhao Y."/>
        </authorList>
    </citation>
    <scope>NUCLEOTIDE SEQUENCE</scope>
</reference>
<dbReference type="Proteomes" id="UP000604825">
    <property type="component" value="Unassembled WGS sequence"/>
</dbReference>
<feature type="domain" description="Chorismate mutase" evidence="9">
    <location>
        <begin position="168"/>
        <end position="279"/>
    </location>
</feature>
<dbReference type="Gene3D" id="1.10.590.10">
    <property type="entry name" value="Chorismate mutase, AroQ class superfamily, eukaryotic"/>
    <property type="match status" value="2"/>
</dbReference>
<evidence type="ECO:0000256" key="4">
    <source>
        <dbReference type="ARBA" id="ARBA00012404"/>
    </source>
</evidence>
<dbReference type="EMBL" id="CAJGYO010000007">
    <property type="protein sequence ID" value="CAD6247848.1"/>
    <property type="molecule type" value="Genomic_DNA"/>
</dbReference>
<proteinExistence type="predicted"/>